<reference evidence="6 7" key="1">
    <citation type="submission" date="2018-04" db="EMBL/GenBank/DDBJ databases">
        <title>Genomic Encyclopedia of Archaeal and Bacterial Type Strains, Phase II (KMG-II): from individual species to whole genera.</title>
        <authorList>
            <person name="Goeker M."/>
        </authorList>
    </citation>
    <scope>NUCLEOTIDE SEQUENCE [LARGE SCALE GENOMIC DNA]</scope>
    <source>
        <strain evidence="6 7">DSM 5822</strain>
    </source>
</reference>
<dbReference type="Gene3D" id="1.20.120.550">
    <property type="entry name" value="Membrane associated eicosanoid/glutathione metabolism-like domain"/>
    <property type="match status" value="1"/>
</dbReference>
<keyword evidence="4 5" id="KW-0472">Membrane</keyword>
<dbReference type="EMBL" id="QAON01000001">
    <property type="protein sequence ID" value="PTQ91172.1"/>
    <property type="molecule type" value="Genomic_DNA"/>
</dbReference>
<evidence type="ECO:0000313" key="7">
    <source>
        <dbReference type="Proteomes" id="UP000244223"/>
    </source>
</evidence>
<dbReference type="InterPro" id="IPR001129">
    <property type="entry name" value="Membr-assoc_MAPEG"/>
</dbReference>
<organism evidence="6 7">
    <name type="scientific">Agitococcus lubricus</name>
    <dbReference type="NCBI Taxonomy" id="1077255"/>
    <lineage>
        <taxon>Bacteria</taxon>
        <taxon>Pseudomonadati</taxon>
        <taxon>Pseudomonadota</taxon>
        <taxon>Gammaproteobacteria</taxon>
        <taxon>Moraxellales</taxon>
        <taxon>Moraxellaceae</taxon>
        <taxon>Agitococcus</taxon>
    </lineage>
</organism>
<sequence>MSTALYVPMLSLMLLTMIVWLWMYIKRISYIQTNKIDPQSAASRVGLLKVLPDEVQAPANNLNNLLELPIIFYALCLLNSQQPHVGHTLLYLAWTYVGLRALHSVIHCTYNKVMHRFSVYFLSSVVLWAMLVLTLVSVM</sequence>
<gene>
    <name evidence="6" type="ORF">C8N29_101244</name>
</gene>
<proteinExistence type="predicted"/>
<dbReference type="Pfam" id="PF01124">
    <property type="entry name" value="MAPEG"/>
    <property type="match status" value="1"/>
</dbReference>
<evidence type="ECO:0000256" key="4">
    <source>
        <dbReference type="ARBA" id="ARBA00023136"/>
    </source>
</evidence>
<feature type="transmembrane region" description="Helical" evidence="5">
    <location>
        <begin position="119"/>
        <end position="138"/>
    </location>
</feature>
<name>A0A2T5J3J8_9GAMM</name>
<protein>
    <recommendedName>
        <fullName evidence="8">MAPEG family protein</fullName>
    </recommendedName>
</protein>
<keyword evidence="2 5" id="KW-0812">Transmembrane</keyword>
<dbReference type="Proteomes" id="UP000244223">
    <property type="component" value="Unassembled WGS sequence"/>
</dbReference>
<evidence type="ECO:0000256" key="3">
    <source>
        <dbReference type="ARBA" id="ARBA00022989"/>
    </source>
</evidence>
<comment type="subcellular location">
    <subcellularLocation>
        <location evidence="1">Membrane</location>
    </subcellularLocation>
</comment>
<evidence type="ECO:0000256" key="2">
    <source>
        <dbReference type="ARBA" id="ARBA00022692"/>
    </source>
</evidence>
<dbReference type="InterPro" id="IPR023352">
    <property type="entry name" value="MAPEG-like_dom_sf"/>
</dbReference>
<evidence type="ECO:0000313" key="6">
    <source>
        <dbReference type="EMBL" id="PTQ91172.1"/>
    </source>
</evidence>
<dbReference type="AlphaFoldDB" id="A0A2T5J3J8"/>
<dbReference type="SUPFAM" id="SSF161084">
    <property type="entry name" value="MAPEG domain-like"/>
    <property type="match status" value="1"/>
</dbReference>
<keyword evidence="3 5" id="KW-1133">Transmembrane helix</keyword>
<comment type="caution">
    <text evidence="6">The sequence shown here is derived from an EMBL/GenBank/DDBJ whole genome shotgun (WGS) entry which is preliminary data.</text>
</comment>
<dbReference type="RefSeq" id="WP_107864196.1">
    <property type="nucleotide sequence ID" value="NZ_QAON01000001.1"/>
</dbReference>
<evidence type="ECO:0008006" key="8">
    <source>
        <dbReference type="Google" id="ProtNLM"/>
    </source>
</evidence>
<feature type="transmembrane region" description="Helical" evidence="5">
    <location>
        <begin position="6"/>
        <end position="25"/>
    </location>
</feature>
<dbReference type="GO" id="GO:0016020">
    <property type="term" value="C:membrane"/>
    <property type="evidence" value="ECO:0007669"/>
    <property type="project" value="UniProtKB-SubCell"/>
</dbReference>
<evidence type="ECO:0000256" key="1">
    <source>
        <dbReference type="ARBA" id="ARBA00004370"/>
    </source>
</evidence>
<dbReference type="OrthoDB" id="8593739at2"/>
<accession>A0A2T5J3J8</accession>
<evidence type="ECO:0000256" key="5">
    <source>
        <dbReference type="SAM" id="Phobius"/>
    </source>
</evidence>
<keyword evidence="7" id="KW-1185">Reference proteome</keyword>